<dbReference type="FunFam" id="3.90.79.10:FF:000012">
    <property type="entry name" value="Isopentenyl-diphosphate Delta-isomerase 1"/>
    <property type="match status" value="1"/>
</dbReference>
<dbReference type="NCBIfam" id="TIGR02150">
    <property type="entry name" value="IPP_isom_1"/>
    <property type="match status" value="1"/>
</dbReference>
<sequence length="226" mass="26672">MSTTHSLEGYDQEQVKLLEEMVILTDPQDRNIGYESKKNSHLVENIKKGMLHRAFSVFLFNSKGELLLQQRAKEKITFPAHWTNTCCSHPLSFPDEIIEKDQLGVRTAAIRKLEHELGIPQTTFEPQDFTYLTRLHYEASSDETWGEHEIDYILFVKRDVHLNINNNEVMAYRYVTPQQLKELFQQDGLKITPWFKLIVENFIFKWWEKLEDLSSFQDPSTIHKLN</sequence>
<dbReference type="GO" id="GO:0046872">
    <property type="term" value="F:metal ion binding"/>
    <property type="evidence" value="ECO:0007669"/>
    <property type="project" value="UniProtKB-KW"/>
</dbReference>
<dbReference type="InterPro" id="IPR000086">
    <property type="entry name" value="NUDIX_hydrolase_dom"/>
</dbReference>
<evidence type="ECO:0000256" key="10">
    <source>
        <dbReference type="ARBA" id="ARBA00023229"/>
    </source>
</evidence>
<dbReference type="Gene3D" id="3.90.79.10">
    <property type="entry name" value="Nucleoside Triphosphate Pyrophosphohydrolase"/>
    <property type="match status" value="1"/>
</dbReference>
<evidence type="ECO:0000256" key="3">
    <source>
        <dbReference type="ARBA" id="ARBA00007579"/>
    </source>
</evidence>
<comment type="cofactor">
    <cofactor evidence="1">
        <name>Mg(2+)</name>
        <dbReference type="ChEBI" id="CHEBI:18420"/>
    </cofactor>
</comment>
<protein>
    <recommendedName>
        <fullName evidence="4">isopentenyl-diphosphate Delta-isomerase</fullName>
        <ecNumber evidence="4">5.3.3.2</ecNumber>
    </recommendedName>
</protein>
<dbReference type="InterPro" id="IPR015797">
    <property type="entry name" value="NUDIX_hydrolase-like_dom_sf"/>
</dbReference>
<dbReference type="PIRSF" id="PIRSF018427">
    <property type="entry name" value="Isopntndiph_ism"/>
    <property type="match status" value="1"/>
</dbReference>
<comment type="pathway">
    <text evidence="2">Isoprenoid biosynthesis; dimethylallyl diphosphate biosynthesis; dimethylallyl diphosphate from isopentenyl diphosphate: step 1/1.</text>
</comment>
<dbReference type="GO" id="GO:0050992">
    <property type="term" value="P:dimethylallyl diphosphate biosynthetic process"/>
    <property type="evidence" value="ECO:0007669"/>
    <property type="project" value="UniProtKB-UniPathway"/>
</dbReference>
<dbReference type="EC" id="5.3.3.2" evidence="4"/>
<keyword evidence="11" id="KW-0413">Isomerase</keyword>
<dbReference type="PANTHER" id="PTHR10885">
    <property type="entry name" value="ISOPENTENYL-DIPHOSPHATE DELTA-ISOMERASE"/>
    <property type="match status" value="1"/>
</dbReference>
<evidence type="ECO:0000256" key="7">
    <source>
        <dbReference type="ARBA" id="ARBA00022842"/>
    </source>
</evidence>
<dbReference type="NCBIfam" id="NF002995">
    <property type="entry name" value="PRK03759.1"/>
    <property type="match status" value="1"/>
</dbReference>
<dbReference type="AlphaFoldDB" id="A0A6B2LGU1"/>
<dbReference type="CDD" id="cd02885">
    <property type="entry name" value="NUDIX_IPP_Isomerase"/>
    <property type="match status" value="1"/>
</dbReference>
<evidence type="ECO:0000256" key="9">
    <source>
        <dbReference type="ARBA" id="ARBA00023098"/>
    </source>
</evidence>
<keyword evidence="5" id="KW-0444">Lipid biosynthesis</keyword>
<evidence type="ECO:0000259" key="12">
    <source>
        <dbReference type="PROSITE" id="PS51462"/>
    </source>
</evidence>
<dbReference type="GO" id="GO:0005737">
    <property type="term" value="C:cytoplasm"/>
    <property type="evidence" value="ECO:0007669"/>
    <property type="project" value="TreeGrafter"/>
</dbReference>
<dbReference type="Pfam" id="PF00293">
    <property type="entry name" value="NUDIX"/>
    <property type="match status" value="1"/>
</dbReference>
<accession>A0A6B2LGU1</accession>
<keyword evidence="10" id="KW-0414">Isoprene biosynthesis</keyword>
<organism evidence="13">
    <name type="scientific">Arcella intermedia</name>
    <dbReference type="NCBI Taxonomy" id="1963864"/>
    <lineage>
        <taxon>Eukaryota</taxon>
        <taxon>Amoebozoa</taxon>
        <taxon>Tubulinea</taxon>
        <taxon>Elardia</taxon>
        <taxon>Arcellinida</taxon>
        <taxon>Sphaerothecina</taxon>
        <taxon>Arcellidae</taxon>
        <taxon>Arcella</taxon>
    </lineage>
</organism>
<dbReference type="GO" id="GO:0009240">
    <property type="term" value="P:isopentenyl diphosphate biosynthetic process"/>
    <property type="evidence" value="ECO:0007669"/>
    <property type="project" value="TreeGrafter"/>
</dbReference>
<keyword evidence="9" id="KW-0443">Lipid metabolism</keyword>
<feature type="domain" description="Nudix hydrolase" evidence="12">
    <location>
        <begin position="50"/>
        <end position="197"/>
    </location>
</feature>
<dbReference type="PANTHER" id="PTHR10885:SF0">
    <property type="entry name" value="ISOPENTENYL-DIPHOSPHATE DELTA-ISOMERASE"/>
    <property type="match status" value="1"/>
</dbReference>
<evidence type="ECO:0000256" key="8">
    <source>
        <dbReference type="ARBA" id="ARBA00022955"/>
    </source>
</evidence>
<keyword evidence="7" id="KW-0460">Magnesium</keyword>
<dbReference type="GO" id="GO:0004452">
    <property type="term" value="F:isopentenyl-diphosphate delta-isomerase activity"/>
    <property type="evidence" value="ECO:0007669"/>
    <property type="project" value="UniProtKB-EC"/>
</dbReference>
<evidence type="ECO:0000256" key="1">
    <source>
        <dbReference type="ARBA" id="ARBA00001946"/>
    </source>
</evidence>
<reference evidence="13" key="1">
    <citation type="journal article" date="2020" name="J. Eukaryot. Microbiol.">
        <title>De novo Sequencing, Assembly and Annotation of the Transcriptome for the Free-Living Testate Amoeba Arcella intermedia.</title>
        <authorList>
            <person name="Ribeiro G.M."/>
            <person name="Porfirio-Sousa A.L."/>
            <person name="Maurer-Alcala X.X."/>
            <person name="Katz L.A."/>
            <person name="Lahr D.J.G."/>
        </authorList>
    </citation>
    <scope>NUCLEOTIDE SEQUENCE</scope>
</reference>
<dbReference type="GO" id="GO:0006694">
    <property type="term" value="P:steroid biosynthetic process"/>
    <property type="evidence" value="ECO:0007669"/>
    <property type="project" value="UniProtKB-KW"/>
</dbReference>
<evidence type="ECO:0000256" key="5">
    <source>
        <dbReference type="ARBA" id="ARBA00022516"/>
    </source>
</evidence>
<dbReference type="PROSITE" id="PS51462">
    <property type="entry name" value="NUDIX"/>
    <property type="match status" value="1"/>
</dbReference>
<proteinExistence type="inferred from homology"/>
<dbReference type="SUPFAM" id="SSF55811">
    <property type="entry name" value="Nudix"/>
    <property type="match status" value="1"/>
</dbReference>
<evidence type="ECO:0000256" key="4">
    <source>
        <dbReference type="ARBA" id="ARBA00012057"/>
    </source>
</evidence>
<evidence type="ECO:0000256" key="2">
    <source>
        <dbReference type="ARBA" id="ARBA00004826"/>
    </source>
</evidence>
<name>A0A6B2LGU1_9EUKA</name>
<evidence type="ECO:0000313" key="13">
    <source>
        <dbReference type="EMBL" id="NDV36292.1"/>
    </source>
</evidence>
<dbReference type="UniPathway" id="UPA00059">
    <property type="reaction ID" value="UER00104"/>
</dbReference>
<keyword evidence="8" id="KW-0752">Steroid biosynthesis</keyword>
<evidence type="ECO:0000256" key="11">
    <source>
        <dbReference type="ARBA" id="ARBA00023235"/>
    </source>
</evidence>
<evidence type="ECO:0000256" key="6">
    <source>
        <dbReference type="ARBA" id="ARBA00022723"/>
    </source>
</evidence>
<dbReference type="InterPro" id="IPR011876">
    <property type="entry name" value="IsopentenylPP_isomerase_typ1"/>
</dbReference>
<dbReference type="EMBL" id="GIBP01007323">
    <property type="protein sequence ID" value="NDV36292.1"/>
    <property type="molecule type" value="Transcribed_RNA"/>
</dbReference>
<keyword evidence="6" id="KW-0479">Metal-binding</keyword>
<comment type="similarity">
    <text evidence="3">Belongs to the IPP isomerase type 1 family.</text>
</comment>